<feature type="domain" description="Response regulatory" evidence="2">
    <location>
        <begin position="7"/>
        <end position="119"/>
    </location>
</feature>
<dbReference type="Gene3D" id="2.40.50.1020">
    <property type="entry name" value="LytTr DNA-binding domain"/>
    <property type="match status" value="1"/>
</dbReference>
<dbReference type="GO" id="GO:0003677">
    <property type="term" value="F:DNA binding"/>
    <property type="evidence" value="ECO:0007669"/>
    <property type="project" value="InterPro"/>
</dbReference>
<feature type="modified residue" description="4-aspartylphosphate" evidence="1">
    <location>
        <position position="59"/>
    </location>
</feature>
<keyword evidence="1" id="KW-0597">Phosphoprotein</keyword>
<dbReference type="InterPro" id="IPR046947">
    <property type="entry name" value="LytR-like"/>
</dbReference>
<dbReference type="Pfam" id="PF00072">
    <property type="entry name" value="Response_reg"/>
    <property type="match status" value="1"/>
</dbReference>
<name>A0A506PI22_9FLAO</name>
<keyword evidence="5" id="KW-1185">Reference proteome</keyword>
<dbReference type="OrthoDB" id="2168082at2"/>
<evidence type="ECO:0000313" key="5">
    <source>
        <dbReference type="Proteomes" id="UP000317332"/>
    </source>
</evidence>
<dbReference type="Pfam" id="PF04397">
    <property type="entry name" value="LytTR"/>
    <property type="match status" value="1"/>
</dbReference>
<organism evidence="4 5">
    <name type="scientific">Paucihalobacter ruber</name>
    <dbReference type="NCBI Taxonomy" id="2567861"/>
    <lineage>
        <taxon>Bacteria</taxon>
        <taxon>Pseudomonadati</taxon>
        <taxon>Bacteroidota</taxon>
        <taxon>Flavobacteriia</taxon>
        <taxon>Flavobacteriales</taxon>
        <taxon>Flavobacteriaceae</taxon>
        <taxon>Paucihalobacter</taxon>
    </lineage>
</organism>
<dbReference type="GO" id="GO:0000156">
    <property type="term" value="F:phosphorelay response regulator activity"/>
    <property type="evidence" value="ECO:0007669"/>
    <property type="project" value="InterPro"/>
</dbReference>
<accession>A0A506PI22</accession>
<evidence type="ECO:0000256" key="1">
    <source>
        <dbReference type="PROSITE-ProRule" id="PRU00169"/>
    </source>
</evidence>
<dbReference type="PROSITE" id="PS50110">
    <property type="entry name" value="RESPONSE_REGULATORY"/>
    <property type="match status" value="1"/>
</dbReference>
<protein>
    <submittedName>
        <fullName evidence="4">Response regulator transcription factor</fullName>
    </submittedName>
</protein>
<dbReference type="Gene3D" id="3.40.50.2300">
    <property type="match status" value="1"/>
</dbReference>
<gene>
    <name evidence="4" type="ORF">FJ651_09195</name>
</gene>
<dbReference type="RefSeq" id="WP_140990221.1">
    <property type="nucleotide sequence ID" value="NZ_VHIQ01000004.1"/>
</dbReference>
<dbReference type="InterPro" id="IPR011006">
    <property type="entry name" value="CheY-like_superfamily"/>
</dbReference>
<sequence length="231" mass="26251">MTNKPIKCIIVDDEPAAQAVMKHFIGMVDFVEIKAICFNANEAKIALKTHPDTNLIFLDINMPGESGLNFYKQLDNPPELILTTAYPQYAVEAFEINATDYLLKPIAFERFMSALDKVSDKIATPETKLAQHIIIKSNKVIHQVNLEELQMVEAFGDYIKIHTSEKIIVSNNTLTNFLNQLPDYFLRCHKSFVVNKNLINLVEGNTISINHLKIPIGQTYKTKFIERLQPS</sequence>
<reference evidence="4 5" key="1">
    <citation type="submission" date="2019-06" db="EMBL/GenBank/DDBJ databases">
        <title>Flavobacteriaceae Paucihalobacterium erythroidium CWB-1, complete genome.</title>
        <authorList>
            <person name="Wu S."/>
        </authorList>
    </citation>
    <scope>NUCLEOTIDE SEQUENCE [LARGE SCALE GENOMIC DNA]</scope>
    <source>
        <strain evidence="4 5">CWB-1</strain>
    </source>
</reference>
<dbReference type="PROSITE" id="PS50930">
    <property type="entry name" value="HTH_LYTTR"/>
    <property type="match status" value="1"/>
</dbReference>
<evidence type="ECO:0000259" key="3">
    <source>
        <dbReference type="PROSITE" id="PS50930"/>
    </source>
</evidence>
<dbReference type="PANTHER" id="PTHR37299:SF1">
    <property type="entry name" value="STAGE 0 SPORULATION PROTEIN A HOMOLOG"/>
    <property type="match status" value="1"/>
</dbReference>
<dbReference type="SMART" id="SM00850">
    <property type="entry name" value="LytTR"/>
    <property type="match status" value="1"/>
</dbReference>
<dbReference type="Proteomes" id="UP000317332">
    <property type="component" value="Unassembled WGS sequence"/>
</dbReference>
<dbReference type="PANTHER" id="PTHR37299">
    <property type="entry name" value="TRANSCRIPTIONAL REGULATOR-RELATED"/>
    <property type="match status" value="1"/>
</dbReference>
<evidence type="ECO:0000259" key="2">
    <source>
        <dbReference type="PROSITE" id="PS50110"/>
    </source>
</evidence>
<dbReference type="AlphaFoldDB" id="A0A506PI22"/>
<dbReference type="SMART" id="SM00448">
    <property type="entry name" value="REC"/>
    <property type="match status" value="1"/>
</dbReference>
<dbReference type="InterPro" id="IPR001789">
    <property type="entry name" value="Sig_transdc_resp-reg_receiver"/>
</dbReference>
<proteinExistence type="predicted"/>
<dbReference type="EMBL" id="VHIQ01000004">
    <property type="protein sequence ID" value="TPV33259.1"/>
    <property type="molecule type" value="Genomic_DNA"/>
</dbReference>
<evidence type="ECO:0000313" key="4">
    <source>
        <dbReference type="EMBL" id="TPV33259.1"/>
    </source>
</evidence>
<dbReference type="SUPFAM" id="SSF52172">
    <property type="entry name" value="CheY-like"/>
    <property type="match status" value="1"/>
</dbReference>
<feature type="domain" description="HTH LytTR-type" evidence="3">
    <location>
        <begin position="133"/>
        <end position="197"/>
    </location>
</feature>
<dbReference type="InterPro" id="IPR007492">
    <property type="entry name" value="LytTR_DNA-bd_dom"/>
</dbReference>
<comment type="caution">
    <text evidence="4">The sequence shown here is derived from an EMBL/GenBank/DDBJ whole genome shotgun (WGS) entry which is preliminary data.</text>
</comment>